<keyword evidence="4" id="KW-1185">Reference proteome</keyword>
<name>A0A1I2EHG7_9BACT</name>
<dbReference type="InParanoid" id="A0A1I2EHG7"/>
<dbReference type="EMBL" id="FONA01000022">
    <property type="protein sequence ID" value="SFE91700.1"/>
    <property type="molecule type" value="Genomic_DNA"/>
</dbReference>
<dbReference type="Proteomes" id="UP000181976">
    <property type="component" value="Unassembled WGS sequence"/>
</dbReference>
<protein>
    <submittedName>
        <fullName evidence="3">Transposase</fullName>
    </submittedName>
</protein>
<dbReference type="InterPro" id="IPR002525">
    <property type="entry name" value="Transp_IS110-like_N"/>
</dbReference>
<dbReference type="NCBIfam" id="NF033542">
    <property type="entry name" value="transpos_IS110"/>
    <property type="match status" value="1"/>
</dbReference>
<feature type="domain" description="Transposase IS110-like N-terminal" evidence="1">
    <location>
        <begin position="16"/>
        <end position="159"/>
    </location>
</feature>
<dbReference type="eggNOG" id="COG3547">
    <property type="taxonomic scope" value="Bacteria"/>
</dbReference>
<evidence type="ECO:0000313" key="3">
    <source>
        <dbReference type="EMBL" id="SFE91700.1"/>
    </source>
</evidence>
<gene>
    <name evidence="3" type="ORF">SAMN05444380_12265</name>
</gene>
<accession>A0A1I2EHG7</accession>
<dbReference type="OrthoDB" id="9815354at2"/>
<dbReference type="PANTHER" id="PTHR33055:SF15">
    <property type="entry name" value="TRANSPOSASE-RELATED"/>
    <property type="match status" value="1"/>
</dbReference>
<reference evidence="3 4" key="1">
    <citation type="submission" date="2016-10" db="EMBL/GenBank/DDBJ databases">
        <authorList>
            <person name="de Groot N.N."/>
        </authorList>
    </citation>
    <scope>NUCLEOTIDE SEQUENCE [LARGE SCALE GENOMIC DNA]</scope>
    <source>
        <strain evidence="3 4">DSM 19012</strain>
    </source>
</reference>
<dbReference type="InterPro" id="IPR047650">
    <property type="entry name" value="Transpos_IS110"/>
</dbReference>
<evidence type="ECO:0000259" key="2">
    <source>
        <dbReference type="Pfam" id="PF02371"/>
    </source>
</evidence>
<evidence type="ECO:0000259" key="1">
    <source>
        <dbReference type="Pfam" id="PF01548"/>
    </source>
</evidence>
<sequence>MKEKYIKFPIAVKRGCGMDVHKDTVVVTIMGEGLRTQTRSFKTFTNSLVKLKKWLKKHNITHIAIESTGVYWKPIFNVMGDEFELLLVNARHVKNVPGHKTDKKDSRWLAKLLLSGLLKASFIPERTIRELRELTRYKTKLTQQITSEKNRFLKVLEDANIKLSSVLNDVFGVTGTKIIDHILSTEDYKPEELLQHVHGRVKASGEEIKEALTGYITEHHRFMLEMIRTQISKIEETITKLEEKIDEKVAPYGKEVELLMSIPGVGRDGAIRIISEIGTDMSRFPSEKHLASWAGVCPGSNESAGKNKSGRITYGNKYLRSLLVECGWAASRTKGTYFNAKYKSLVGRRGKKKTIIALGHKILIASYFIIKDKVAYKELGEDHLNNFRRDRLIAYYQQQLERLMSA</sequence>
<dbReference type="Pfam" id="PF01548">
    <property type="entry name" value="DEDD_Tnp_IS110"/>
    <property type="match status" value="1"/>
</dbReference>
<proteinExistence type="predicted"/>
<dbReference type="GO" id="GO:0006313">
    <property type="term" value="P:DNA transposition"/>
    <property type="evidence" value="ECO:0007669"/>
    <property type="project" value="InterPro"/>
</dbReference>
<evidence type="ECO:0000313" key="4">
    <source>
        <dbReference type="Proteomes" id="UP000181976"/>
    </source>
</evidence>
<dbReference type="InterPro" id="IPR003346">
    <property type="entry name" value="Transposase_20"/>
</dbReference>
<dbReference type="GO" id="GO:0004803">
    <property type="term" value="F:transposase activity"/>
    <property type="evidence" value="ECO:0007669"/>
    <property type="project" value="InterPro"/>
</dbReference>
<dbReference type="GO" id="GO:0003677">
    <property type="term" value="F:DNA binding"/>
    <property type="evidence" value="ECO:0007669"/>
    <property type="project" value="InterPro"/>
</dbReference>
<dbReference type="AlphaFoldDB" id="A0A1I2EHG7"/>
<dbReference type="RefSeq" id="WP_010528542.1">
    <property type="nucleotide sequence ID" value="NZ_AFSL01000088.1"/>
</dbReference>
<feature type="domain" description="Transposase IS116/IS110/IS902 C-terminal" evidence="2">
    <location>
        <begin position="257"/>
        <end position="342"/>
    </location>
</feature>
<organism evidence="3 4">
    <name type="scientific">Thermophagus xiamenensis</name>
    <dbReference type="NCBI Taxonomy" id="385682"/>
    <lineage>
        <taxon>Bacteria</taxon>
        <taxon>Pseudomonadati</taxon>
        <taxon>Bacteroidota</taxon>
        <taxon>Bacteroidia</taxon>
        <taxon>Marinilabiliales</taxon>
        <taxon>Marinilabiliaceae</taxon>
        <taxon>Thermophagus</taxon>
    </lineage>
</organism>
<dbReference type="PANTHER" id="PTHR33055">
    <property type="entry name" value="TRANSPOSASE FOR INSERTION SEQUENCE ELEMENT IS1111A"/>
    <property type="match status" value="1"/>
</dbReference>
<dbReference type="Pfam" id="PF02371">
    <property type="entry name" value="Transposase_20"/>
    <property type="match status" value="1"/>
</dbReference>
<dbReference type="STRING" id="385682.SAMN05444380_12265"/>